<organism evidence="1 2">
    <name type="scientific">Candolleomyces eurysporus</name>
    <dbReference type="NCBI Taxonomy" id="2828524"/>
    <lineage>
        <taxon>Eukaryota</taxon>
        <taxon>Fungi</taxon>
        <taxon>Dikarya</taxon>
        <taxon>Basidiomycota</taxon>
        <taxon>Agaricomycotina</taxon>
        <taxon>Agaricomycetes</taxon>
        <taxon>Agaricomycetidae</taxon>
        <taxon>Agaricales</taxon>
        <taxon>Agaricineae</taxon>
        <taxon>Psathyrellaceae</taxon>
        <taxon>Candolleomyces</taxon>
    </lineage>
</organism>
<gene>
    <name evidence="1" type="ORF">H1R20_g11722</name>
</gene>
<dbReference type="EMBL" id="JANBPK010001189">
    <property type="protein sequence ID" value="KAJ2925429.1"/>
    <property type="molecule type" value="Genomic_DNA"/>
</dbReference>
<evidence type="ECO:0000313" key="1">
    <source>
        <dbReference type="EMBL" id="KAJ2925429.1"/>
    </source>
</evidence>
<dbReference type="AlphaFoldDB" id="A0A9W8J105"/>
<accession>A0A9W8J105</accession>
<feature type="non-terminal residue" evidence="1">
    <location>
        <position position="363"/>
    </location>
</feature>
<sequence length="363" mass="41253">MPFLYEHIRIAQSHGHRRLGSLLDVASRPPTIRTSSDSPPLGHFIKRLDLLIPALEWAQLSPDPSPAYSPAPQLCKLSPNLVTLITTAAGDCKGFPLSDVISPTLEYVHFLDYFAMHVSEWATFMDHHPRLAYMDSPMFIERSKFKLPIDWEVKSWPSVREIVLRPLCGCNEFPPGAFPNLQRLKTLSFSRLGLESVYSLVSIHGRSLTSLYLPRTFGRWHNFEEVQKMVNESCPKLKELMFEMRYPGGSWNPTKSDPLPSHVQIPGVLVLGVRSAKDNYANLFWEHFYDEALKLTTFFPNARTIRLFDEQNVVCLQNYPESLMSFLKDCKSRGICAKDHAEQPLSAHLASISIGFIPERVAP</sequence>
<keyword evidence="2" id="KW-1185">Reference proteome</keyword>
<evidence type="ECO:0000313" key="2">
    <source>
        <dbReference type="Proteomes" id="UP001140091"/>
    </source>
</evidence>
<dbReference type="OrthoDB" id="3232644at2759"/>
<dbReference type="Proteomes" id="UP001140091">
    <property type="component" value="Unassembled WGS sequence"/>
</dbReference>
<name>A0A9W8J105_9AGAR</name>
<dbReference type="SUPFAM" id="SSF52047">
    <property type="entry name" value="RNI-like"/>
    <property type="match status" value="1"/>
</dbReference>
<reference evidence="1" key="1">
    <citation type="submission" date="2022-06" db="EMBL/GenBank/DDBJ databases">
        <title>Genome Sequence of Candolleomyces eurysporus.</title>
        <authorList>
            <person name="Buettner E."/>
        </authorList>
    </citation>
    <scope>NUCLEOTIDE SEQUENCE</scope>
    <source>
        <strain evidence="1">VTCC 930004</strain>
    </source>
</reference>
<protein>
    <submittedName>
        <fullName evidence="1">Uncharacterized protein</fullName>
    </submittedName>
</protein>
<proteinExistence type="predicted"/>
<comment type="caution">
    <text evidence="1">The sequence shown here is derived from an EMBL/GenBank/DDBJ whole genome shotgun (WGS) entry which is preliminary data.</text>
</comment>